<sequence>MEKVQILVLCNNAEILPIVMRLIDTNPDWQATGAADEEQGLSLFNQRPFDLVLLGSGMDQATEHRLTPVCIAINPEVKFVQHYGGGSGLLKAEILGALG</sequence>
<dbReference type="InterPro" id="IPR011006">
    <property type="entry name" value="CheY-like_superfamily"/>
</dbReference>
<evidence type="ECO:0000313" key="2">
    <source>
        <dbReference type="Proteomes" id="UP000622475"/>
    </source>
</evidence>
<organism evidence="1 2">
    <name type="scientific">Mucilaginibacter myungsuensis</name>
    <dbReference type="NCBI Taxonomy" id="649104"/>
    <lineage>
        <taxon>Bacteria</taxon>
        <taxon>Pseudomonadati</taxon>
        <taxon>Bacteroidota</taxon>
        <taxon>Sphingobacteriia</taxon>
        <taxon>Sphingobacteriales</taxon>
        <taxon>Sphingobacteriaceae</taxon>
        <taxon>Mucilaginibacter</taxon>
    </lineage>
</organism>
<reference evidence="1" key="1">
    <citation type="submission" date="2020-10" db="EMBL/GenBank/DDBJ databases">
        <title>Mucilaginibacter mali sp. nov., isolated from rhizosphere soil of apple orchard.</title>
        <authorList>
            <person name="Lee J.-S."/>
            <person name="Kim H.S."/>
            <person name="Kim J.-S."/>
        </authorList>
    </citation>
    <scope>NUCLEOTIDE SEQUENCE</scope>
    <source>
        <strain evidence="1">KCTC 22746</strain>
    </source>
</reference>
<dbReference type="SUPFAM" id="SSF52172">
    <property type="entry name" value="CheY-like"/>
    <property type="match status" value="1"/>
</dbReference>
<comment type="caution">
    <text evidence="1">The sequence shown here is derived from an EMBL/GenBank/DDBJ whole genome shotgun (WGS) entry which is preliminary data.</text>
</comment>
<dbReference type="EMBL" id="JADFFL010000006">
    <property type="protein sequence ID" value="MBE9663492.1"/>
    <property type="molecule type" value="Genomic_DNA"/>
</dbReference>
<dbReference type="Proteomes" id="UP000622475">
    <property type="component" value="Unassembled WGS sequence"/>
</dbReference>
<gene>
    <name evidence="1" type="ORF">IRJ16_16510</name>
</gene>
<accession>A0A929KYH2</accession>
<proteinExistence type="predicted"/>
<keyword evidence="2" id="KW-1185">Reference proteome</keyword>
<dbReference type="RefSeq" id="WP_194112722.1">
    <property type="nucleotide sequence ID" value="NZ_JADFFL010000006.1"/>
</dbReference>
<protein>
    <submittedName>
        <fullName evidence="1">Uncharacterized protein</fullName>
    </submittedName>
</protein>
<name>A0A929KYH2_9SPHI</name>
<evidence type="ECO:0000313" key="1">
    <source>
        <dbReference type="EMBL" id="MBE9663492.1"/>
    </source>
</evidence>
<dbReference type="AlphaFoldDB" id="A0A929KYH2"/>